<dbReference type="EMBL" id="CP060714">
    <property type="protein sequence ID" value="QNN58360.1"/>
    <property type="molecule type" value="Genomic_DNA"/>
</dbReference>
<proteinExistence type="predicted"/>
<dbReference type="RefSeq" id="WP_187598681.1">
    <property type="nucleotide sequence ID" value="NZ_CP060714.1"/>
</dbReference>
<sequence>MTDNCDTESDGSCPFPQGRFDGPAEFQQWIRLALHGAAEQGLRELILCDRDFRDWPLGEREVLEALNAWASAGGPSSGRSPRKCIVLAGSFEFLRARHPRFVQWRTRWDHIIECRLLGTRNASDIPSAIWAPGWCLQRLDVERSRGTATTDARHGLVLHEHLREWIASRSRPGFPATILGL</sequence>
<reference evidence="1 2" key="1">
    <citation type="submission" date="2020-08" db="EMBL/GenBank/DDBJ databases">
        <title>Genome sequence of Diaphorobacter ruginosibacter DSM 27467T.</title>
        <authorList>
            <person name="Hyun D.-W."/>
            <person name="Bae J.-W."/>
        </authorList>
    </citation>
    <scope>NUCLEOTIDE SEQUENCE [LARGE SCALE GENOMIC DNA]</scope>
    <source>
        <strain evidence="1 2">DSM 27467</strain>
    </source>
</reference>
<name>A0A7G9RRY5_9BURK</name>
<organism evidence="1 2">
    <name type="scientific">Diaphorobacter ruginosibacter</name>
    <dbReference type="NCBI Taxonomy" id="1715720"/>
    <lineage>
        <taxon>Bacteria</taxon>
        <taxon>Pseudomonadati</taxon>
        <taxon>Pseudomonadota</taxon>
        <taxon>Betaproteobacteria</taxon>
        <taxon>Burkholderiales</taxon>
        <taxon>Comamonadaceae</taxon>
        <taxon>Diaphorobacter</taxon>
    </lineage>
</organism>
<dbReference type="Proteomes" id="UP000515811">
    <property type="component" value="Chromosome"/>
</dbReference>
<evidence type="ECO:0000313" key="1">
    <source>
        <dbReference type="EMBL" id="QNN58360.1"/>
    </source>
</evidence>
<protein>
    <submittedName>
        <fullName evidence="1">Uncharacterized protein</fullName>
    </submittedName>
</protein>
<gene>
    <name evidence="1" type="ORF">H9K76_05825</name>
</gene>
<dbReference type="AlphaFoldDB" id="A0A7G9RRY5"/>
<keyword evidence="2" id="KW-1185">Reference proteome</keyword>
<accession>A0A7G9RRY5</accession>
<evidence type="ECO:0000313" key="2">
    <source>
        <dbReference type="Proteomes" id="UP000515811"/>
    </source>
</evidence>
<dbReference type="KEGG" id="drg:H9K76_05825"/>